<keyword evidence="6" id="KW-0175">Coiled coil</keyword>
<evidence type="ECO:0000256" key="2">
    <source>
        <dbReference type="ARBA" id="ARBA00009150"/>
    </source>
</evidence>
<feature type="compositionally biased region" description="Low complexity" evidence="7">
    <location>
        <begin position="143"/>
        <end position="152"/>
    </location>
</feature>
<dbReference type="EMBL" id="MU151190">
    <property type="protein sequence ID" value="KAF9447664.1"/>
    <property type="molecule type" value="Genomic_DNA"/>
</dbReference>
<evidence type="ECO:0000256" key="5">
    <source>
        <dbReference type="ARBA" id="ARBA00023034"/>
    </source>
</evidence>
<dbReference type="PANTHER" id="PTHR12965:SF0">
    <property type="entry name" value="VACUOLAR PROTEIN SORTING-ASSOCIATED PROTEIN 54"/>
    <property type="match status" value="1"/>
</dbReference>
<organism evidence="8 9">
    <name type="scientific">Macrolepiota fuliginosa MF-IS2</name>
    <dbReference type="NCBI Taxonomy" id="1400762"/>
    <lineage>
        <taxon>Eukaryota</taxon>
        <taxon>Fungi</taxon>
        <taxon>Dikarya</taxon>
        <taxon>Basidiomycota</taxon>
        <taxon>Agaricomycotina</taxon>
        <taxon>Agaricomycetes</taxon>
        <taxon>Agaricomycetidae</taxon>
        <taxon>Agaricales</taxon>
        <taxon>Agaricineae</taxon>
        <taxon>Agaricaceae</taxon>
        <taxon>Macrolepiota</taxon>
    </lineage>
</organism>
<evidence type="ECO:0000256" key="6">
    <source>
        <dbReference type="ARBA" id="ARBA00023054"/>
    </source>
</evidence>
<dbReference type="OrthoDB" id="10259024at2759"/>
<evidence type="ECO:0000256" key="1">
    <source>
        <dbReference type="ARBA" id="ARBA00004601"/>
    </source>
</evidence>
<evidence type="ECO:0000313" key="8">
    <source>
        <dbReference type="EMBL" id="KAF9447664.1"/>
    </source>
</evidence>
<dbReference type="GO" id="GO:0006896">
    <property type="term" value="P:Golgi to vacuole transport"/>
    <property type="evidence" value="ECO:0007669"/>
    <property type="project" value="TreeGrafter"/>
</dbReference>
<dbReference type="AlphaFoldDB" id="A0A9P5XAW2"/>
<keyword evidence="9" id="KW-1185">Reference proteome</keyword>
<gene>
    <name evidence="8" type="ORF">P691DRAFT_802100</name>
</gene>
<keyword evidence="5" id="KW-0333">Golgi apparatus</keyword>
<keyword evidence="4" id="KW-0653">Protein transport</keyword>
<name>A0A9P5XAW2_9AGAR</name>
<sequence length="271" mass="28959">MQTLVKETVTLHKVLSRYLSAAVVEYVMAAVFAGINHRLAEVYGKIELPNLEAKARLLTDAKFLHKELSGLKNVMAPMGMLETVVSEKQVPRANVPPTPVTTPTRSNTLTANQRLKGLLSRSSTITNNTHKAVEKALPIPNQTAASPRTSTSTPPPPPLPAKSPTGSIFMQNALASMSTLALSSEASSTSNLPLNVSTTPVIPDRVFSASPPPLDNATEIQGKLDGASSLTRQNGHTEEVRTPIGSPRMESTLEPRLPETPSAERGSDMKV</sequence>
<dbReference type="GO" id="GO:0005829">
    <property type="term" value="C:cytosol"/>
    <property type="evidence" value="ECO:0007669"/>
    <property type="project" value="GOC"/>
</dbReference>
<proteinExistence type="inferred from homology"/>
<comment type="subcellular location">
    <subcellularLocation>
        <location evidence="1">Golgi apparatus</location>
        <location evidence="1">trans-Golgi network</location>
    </subcellularLocation>
</comment>
<dbReference type="GO" id="GO:0000938">
    <property type="term" value="C:GARP complex"/>
    <property type="evidence" value="ECO:0007669"/>
    <property type="project" value="InterPro"/>
</dbReference>
<dbReference type="GO" id="GO:0015031">
    <property type="term" value="P:protein transport"/>
    <property type="evidence" value="ECO:0007669"/>
    <property type="project" value="UniProtKB-KW"/>
</dbReference>
<comment type="caution">
    <text evidence="8">The sequence shown here is derived from an EMBL/GenBank/DDBJ whole genome shotgun (WGS) entry which is preliminary data.</text>
</comment>
<evidence type="ECO:0000313" key="9">
    <source>
        <dbReference type="Proteomes" id="UP000807342"/>
    </source>
</evidence>
<protein>
    <submittedName>
        <fullName evidence="8">Uncharacterized protein</fullName>
    </submittedName>
</protein>
<feature type="region of interest" description="Disordered" evidence="7">
    <location>
        <begin position="225"/>
        <end position="271"/>
    </location>
</feature>
<keyword evidence="3" id="KW-0813">Transport</keyword>
<evidence type="ECO:0000256" key="7">
    <source>
        <dbReference type="SAM" id="MobiDB-lite"/>
    </source>
</evidence>
<feature type="region of interest" description="Disordered" evidence="7">
    <location>
        <begin position="133"/>
        <end position="166"/>
    </location>
</feature>
<dbReference type="GO" id="GO:0019905">
    <property type="term" value="F:syntaxin binding"/>
    <property type="evidence" value="ECO:0007669"/>
    <property type="project" value="TreeGrafter"/>
</dbReference>
<evidence type="ECO:0000256" key="4">
    <source>
        <dbReference type="ARBA" id="ARBA00022927"/>
    </source>
</evidence>
<reference evidence="8" key="1">
    <citation type="submission" date="2020-11" db="EMBL/GenBank/DDBJ databases">
        <authorList>
            <consortium name="DOE Joint Genome Institute"/>
            <person name="Ahrendt S."/>
            <person name="Riley R."/>
            <person name="Andreopoulos W."/>
            <person name="Labutti K."/>
            <person name="Pangilinan J."/>
            <person name="Ruiz-Duenas F.J."/>
            <person name="Barrasa J.M."/>
            <person name="Sanchez-Garcia M."/>
            <person name="Camarero S."/>
            <person name="Miyauchi S."/>
            <person name="Serrano A."/>
            <person name="Linde D."/>
            <person name="Babiker R."/>
            <person name="Drula E."/>
            <person name="Ayuso-Fernandez I."/>
            <person name="Pacheco R."/>
            <person name="Padilla G."/>
            <person name="Ferreira P."/>
            <person name="Barriuso J."/>
            <person name="Kellner H."/>
            <person name="Castanera R."/>
            <person name="Alfaro M."/>
            <person name="Ramirez L."/>
            <person name="Pisabarro A.G."/>
            <person name="Kuo A."/>
            <person name="Tritt A."/>
            <person name="Lipzen A."/>
            <person name="He G."/>
            <person name="Yan M."/>
            <person name="Ng V."/>
            <person name="Cullen D."/>
            <person name="Martin F."/>
            <person name="Rosso M.-N."/>
            <person name="Henrissat B."/>
            <person name="Hibbett D."/>
            <person name="Martinez A.T."/>
            <person name="Grigoriev I.V."/>
        </authorList>
    </citation>
    <scope>NUCLEOTIDE SEQUENCE</scope>
    <source>
        <strain evidence="8">MF-IS2</strain>
    </source>
</reference>
<dbReference type="PANTHER" id="PTHR12965">
    <property type="entry name" value="VACUOLAR PROTEIN SORTING 54"/>
    <property type="match status" value="1"/>
</dbReference>
<dbReference type="Proteomes" id="UP000807342">
    <property type="component" value="Unassembled WGS sequence"/>
</dbReference>
<comment type="similarity">
    <text evidence="2">Belongs to the VPS54 family.</text>
</comment>
<dbReference type="InterPro" id="IPR039745">
    <property type="entry name" value="Vps54"/>
</dbReference>
<dbReference type="GO" id="GO:0042147">
    <property type="term" value="P:retrograde transport, endosome to Golgi"/>
    <property type="evidence" value="ECO:0007669"/>
    <property type="project" value="InterPro"/>
</dbReference>
<evidence type="ECO:0000256" key="3">
    <source>
        <dbReference type="ARBA" id="ARBA00022448"/>
    </source>
</evidence>
<accession>A0A9P5XAW2</accession>